<dbReference type="PROSITE" id="PS00981">
    <property type="entry name" value="G_PROTEIN_RECEP_F3_3"/>
    <property type="match status" value="1"/>
</dbReference>
<keyword evidence="8 12" id="KW-0472">Membrane</keyword>
<dbReference type="Pfam" id="PF00003">
    <property type="entry name" value="7tm_3"/>
    <property type="match status" value="1"/>
</dbReference>
<evidence type="ECO:0000256" key="7">
    <source>
        <dbReference type="ARBA" id="ARBA00023040"/>
    </source>
</evidence>
<dbReference type="OMA" id="ISHTYRF"/>
<dbReference type="FunFam" id="2.10.50.30:FF:000002">
    <property type="entry name" value="Vomeronasal 2 receptor, h1"/>
    <property type="match status" value="1"/>
</dbReference>
<organism evidence="15 16">
    <name type="scientific">Varanus komodoensis</name>
    <name type="common">Komodo dragon</name>
    <dbReference type="NCBI Taxonomy" id="61221"/>
    <lineage>
        <taxon>Eukaryota</taxon>
        <taxon>Metazoa</taxon>
        <taxon>Chordata</taxon>
        <taxon>Craniata</taxon>
        <taxon>Vertebrata</taxon>
        <taxon>Euteleostomi</taxon>
        <taxon>Lepidosauria</taxon>
        <taxon>Squamata</taxon>
        <taxon>Bifurcata</taxon>
        <taxon>Unidentata</taxon>
        <taxon>Episquamata</taxon>
        <taxon>Toxicofera</taxon>
        <taxon>Anguimorpha</taxon>
        <taxon>Paleoanguimorpha</taxon>
        <taxon>Varanoidea</taxon>
        <taxon>Varanidae</taxon>
        <taxon>Varanus</taxon>
    </lineage>
</organism>
<feature type="domain" description="G-protein coupled receptors family 3 profile" evidence="14">
    <location>
        <begin position="579"/>
        <end position="843"/>
    </location>
</feature>
<dbReference type="InterPro" id="IPR004073">
    <property type="entry name" value="GPCR_3_vmron_rcpt_2"/>
</dbReference>
<evidence type="ECO:0000256" key="9">
    <source>
        <dbReference type="ARBA" id="ARBA00023170"/>
    </source>
</evidence>
<dbReference type="CDD" id="cd15283">
    <property type="entry name" value="7tmC_V2R_pheromone"/>
    <property type="match status" value="1"/>
</dbReference>
<dbReference type="InterPro" id="IPR017979">
    <property type="entry name" value="GPCR_3_CS"/>
</dbReference>
<evidence type="ECO:0000313" key="16">
    <source>
        <dbReference type="Proteomes" id="UP000694545"/>
    </source>
</evidence>
<dbReference type="GO" id="GO:0005886">
    <property type="term" value="C:plasma membrane"/>
    <property type="evidence" value="ECO:0007669"/>
    <property type="project" value="UniProtKB-SubCell"/>
</dbReference>
<keyword evidence="3" id="KW-1003">Cell membrane</keyword>
<keyword evidence="11" id="KW-0807">Transducer</keyword>
<dbReference type="Gene3D" id="3.40.50.2300">
    <property type="match status" value="2"/>
</dbReference>
<dbReference type="GO" id="GO:0004930">
    <property type="term" value="F:G protein-coupled receptor activity"/>
    <property type="evidence" value="ECO:0007669"/>
    <property type="project" value="UniProtKB-KW"/>
</dbReference>
<evidence type="ECO:0000256" key="12">
    <source>
        <dbReference type="SAM" id="Phobius"/>
    </source>
</evidence>
<reference evidence="15" key="2">
    <citation type="submission" date="2025-09" db="UniProtKB">
        <authorList>
            <consortium name="Ensembl"/>
        </authorList>
    </citation>
    <scope>IDENTIFICATION</scope>
</reference>
<reference evidence="15" key="1">
    <citation type="submission" date="2025-08" db="UniProtKB">
        <authorList>
            <consortium name="Ensembl"/>
        </authorList>
    </citation>
    <scope>IDENTIFICATION</scope>
</reference>
<feature type="transmembrane region" description="Helical" evidence="12">
    <location>
        <begin position="738"/>
        <end position="761"/>
    </location>
</feature>
<evidence type="ECO:0000256" key="4">
    <source>
        <dbReference type="ARBA" id="ARBA00022692"/>
    </source>
</evidence>
<dbReference type="InterPro" id="IPR000068">
    <property type="entry name" value="GPCR_3_Ca_sens_rcpt-rel"/>
</dbReference>
<dbReference type="Ensembl" id="ENSVKKT00000003065.1">
    <property type="protein sequence ID" value="ENSVKKP00000002982.1"/>
    <property type="gene ID" value="ENSVKKG00000002322.1"/>
</dbReference>
<sequence length="844" mass="94987">MTIDFLVRCFLSRLPKVILLLSLLLPGYAVCRRHSINCTTTDDPLPIPHKFYQSGDVLIGGIVSQVFFLHNILSFVEHSVPKNYQHVLALAFAVKEINEDPRILPNITLGLHILNSYYTPRMTFKAILNLLSTQHRFVPNFKCHNQNNVIALIGGCLSEISASISCPNLCKHISLQLTYGSFLLPDGTENEMPFLYQMVPNEAQQYMGVVQMLKHFGWTWIGLSAVDDDRGNRFLQTIVPMLSLHGICYEFILRILKWSYIEEMIALGMKERRMFEVAFESKANVFFVYGEPPSFQVLRILLFLAPLFDLPPLGKVWITTSHWDFASVPLQRNWDTQTFHGFLSFSVHSNQPFGYRKFVQMVRPSWAKGDGFIHDFWVHAFNCLLSMADVTQEDKKTCLGNEKLETLPGILFEMNMTGHSYNVYNAAYAVAHALNAEYDSSFKHRKWVERERLTLKNMFLFIHGAFTSNLATVCYDSCGPVTHSVTLSLMHILFLFLSSSVQALPLSVCNDNCYPGYSRKKREREPFCCYDCAACPKGLISKRKDMDACVKCPGEQYPSKEKSQCIPRDLSYLSYGDALGIVLILLAICSSSTTALVLGIFLKHKDTPIVKANNRSITYILLISLLLCFPCPLLFIGQPGKVTCLLRQVVFGIIFSVSLSSILAKTITVLLAFMATKPGSRMRKRMGKGLANSISLSGSLIQAAICALWLSTTPPFPDVDMHSLDDKIILECNEGSAAMFYCVLGYLGSLAIVSFIVAFLARKLPNSFNEAKFITFSMLVFCSVWLAFVPAYLSTKGKYVVAVEIFAILSSSAGLLGCIFGPKCYIIVLRPELNHREHLIRRRN</sequence>
<evidence type="ECO:0000256" key="10">
    <source>
        <dbReference type="ARBA" id="ARBA00023180"/>
    </source>
</evidence>
<evidence type="ECO:0000256" key="8">
    <source>
        <dbReference type="ARBA" id="ARBA00023136"/>
    </source>
</evidence>
<feature type="transmembrane region" description="Helical" evidence="12">
    <location>
        <begin position="578"/>
        <end position="602"/>
    </location>
</feature>
<evidence type="ECO:0000256" key="6">
    <source>
        <dbReference type="ARBA" id="ARBA00022989"/>
    </source>
</evidence>
<feature type="transmembrane region" description="Helical" evidence="12">
    <location>
        <begin position="649"/>
        <end position="673"/>
    </location>
</feature>
<dbReference type="Pfam" id="PF01094">
    <property type="entry name" value="ANF_receptor"/>
    <property type="match status" value="1"/>
</dbReference>
<dbReference type="PROSITE" id="PS50259">
    <property type="entry name" value="G_PROTEIN_RECEP_F3_4"/>
    <property type="match status" value="1"/>
</dbReference>
<comment type="similarity">
    <text evidence="2">Belongs to the G-protein coupled receptor 3 family.</text>
</comment>
<feature type="transmembrane region" description="Helical" evidence="12">
    <location>
        <begin position="773"/>
        <end position="793"/>
    </location>
</feature>
<dbReference type="FunFam" id="3.40.50.2300:FF:000024">
    <property type="entry name" value="Vomeronasal 2, receptor 73"/>
    <property type="match status" value="1"/>
</dbReference>
<evidence type="ECO:0000256" key="1">
    <source>
        <dbReference type="ARBA" id="ARBA00004651"/>
    </source>
</evidence>
<dbReference type="InterPro" id="IPR038550">
    <property type="entry name" value="GPCR_3_9-Cys_sf"/>
</dbReference>
<dbReference type="AlphaFoldDB" id="A0A8D2IQ41"/>
<accession>A0A8D2IQ41</accession>
<dbReference type="InterPro" id="IPR000337">
    <property type="entry name" value="GPCR_3"/>
</dbReference>
<keyword evidence="6 12" id="KW-1133">Transmembrane helix</keyword>
<dbReference type="Proteomes" id="UP000694545">
    <property type="component" value="Unplaced"/>
</dbReference>
<comment type="subcellular location">
    <subcellularLocation>
        <location evidence="1">Cell membrane</location>
        <topology evidence="1">Multi-pass membrane protein</topology>
    </subcellularLocation>
</comment>
<feature type="chain" id="PRO_5034806990" description="G-protein coupled receptors family 3 profile domain-containing protein" evidence="13">
    <location>
        <begin position="30"/>
        <end position="844"/>
    </location>
</feature>
<keyword evidence="10" id="KW-0325">Glycoprotein</keyword>
<evidence type="ECO:0000256" key="5">
    <source>
        <dbReference type="ARBA" id="ARBA00022729"/>
    </source>
</evidence>
<dbReference type="PRINTS" id="PR00248">
    <property type="entry name" value="GPCRMGR"/>
</dbReference>
<feature type="transmembrane region" description="Helical" evidence="12">
    <location>
        <begin position="799"/>
        <end position="820"/>
    </location>
</feature>
<feature type="transmembrane region" description="Helical" evidence="12">
    <location>
        <begin position="694"/>
        <end position="712"/>
    </location>
</feature>
<dbReference type="Pfam" id="PF07562">
    <property type="entry name" value="NCD3G"/>
    <property type="match status" value="1"/>
</dbReference>
<dbReference type="PANTHER" id="PTHR24061">
    <property type="entry name" value="CALCIUM-SENSING RECEPTOR-RELATED"/>
    <property type="match status" value="1"/>
</dbReference>
<evidence type="ECO:0000259" key="14">
    <source>
        <dbReference type="PROSITE" id="PS50259"/>
    </source>
</evidence>
<feature type="transmembrane region" description="Helical" evidence="12">
    <location>
        <begin position="617"/>
        <end position="637"/>
    </location>
</feature>
<evidence type="ECO:0000256" key="11">
    <source>
        <dbReference type="ARBA" id="ARBA00023224"/>
    </source>
</evidence>
<dbReference type="PRINTS" id="PR01535">
    <property type="entry name" value="VOMERONASL2R"/>
</dbReference>
<evidence type="ECO:0000256" key="2">
    <source>
        <dbReference type="ARBA" id="ARBA00007242"/>
    </source>
</evidence>
<dbReference type="Gene3D" id="2.10.50.30">
    <property type="entry name" value="GPCR, family 3, nine cysteines domain"/>
    <property type="match status" value="1"/>
</dbReference>
<keyword evidence="16" id="KW-1185">Reference proteome</keyword>
<dbReference type="InterPro" id="IPR028082">
    <property type="entry name" value="Peripla_BP_I"/>
</dbReference>
<keyword evidence="9" id="KW-0675">Receptor</keyword>
<protein>
    <recommendedName>
        <fullName evidence="14">G-protein coupled receptors family 3 profile domain-containing protein</fullName>
    </recommendedName>
</protein>
<keyword evidence="4 12" id="KW-0812">Transmembrane</keyword>
<dbReference type="InterPro" id="IPR001828">
    <property type="entry name" value="ANF_lig-bd_rcpt"/>
</dbReference>
<proteinExistence type="inferred from homology"/>
<dbReference type="InterPro" id="IPR011500">
    <property type="entry name" value="GPCR_3_9-Cys_dom"/>
</dbReference>
<dbReference type="InterPro" id="IPR017978">
    <property type="entry name" value="GPCR_3_C"/>
</dbReference>
<feature type="signal peptide" evidence="13">
    <location>
        <begin position="1"/>
        <end position="29"/>
    </location>
</feature>
<evidence type="ECO:0000256" key="13">
    <source>
        <dbReference type="SAM" id="SignalP"/>
    </source>
</evidence>
<evidence type="ECO:0000256" key="3">
    <source>
        <dbReference type="ARBA" id="ARBA00022475"/>
    </source>
</evidence>
<dbReference type="SUPFAM" id="SSF53822">
    <property type="entry name" value="Periplasmic binding protein-like I"/>
    <property type="match status" value="1"/>
</dbReference>
<name>A0A8D2IQ41_VARKO</name>
<keyword evidence="7" id="KW-0297">G-protein coupled receptor</keyword>
<evidence type="ECO:0000313" key="15">
    <source>
        <dbReference type="Ensembl" id="ENSVKKP00000002982.1"/>
    </source>
</evidence>
<keyword evidence="5 13" id="KW-0732">Signal</keyword>
<dbReference type="PANTHER" id="PTHR24061:SF599">
    <property type="entry name" value="G-PROTEIN COUPLED RECEPTORS FAMILY 3 PROFILE DOMAIN-CONTAINING PROTEIN"/>
    <property type="match status" value="1"/>
</dbReference>